<comment type="similarity">
    <text evidence="1">Belongs to the PRORSD1 family.</text>
</comment>
<dbReference type="CDD" id="cd04335">
    <property type="entry name" value="PrdX_deacylase"/>
    <property type="match status" value="1"/>
</dbReference>
<dbReference type="Pfam" id="PF04073">
    <property type="entry name" value="tRNA_edit"/>
    <property type="match status" value="1"/>
</dbReference>
<dbReference type="SUPFAM" id="SSF55826">
    <property type="entry name" value="YbaK/ProRS associated domain"/>
    <property type="match status" value="1"/>
</dbReference>
<evidence type="ECO:0000313" key="3">
    <source>
        <dbReference type="EMBL" id="MFL0249962.1"/>
    </source>
</evidence>
<dbReference type="PANTHER" id="PTHR31423:SF3">
    <property type="entry name" value="PROLYL-TRNA SYNTHETASE ASSOCIATED DOMAIN-CONTAINING PROTEIN 1-RELATED"/>
    <property type="match status" value="1"/>
</dbReference>
<evidence type="ECO:0000259" key="2">
    <source>
        <dbReference type="Pfam" id="PF04073"/>
    </source>
</evidence>
<accession>A0ABW8TCQ3</accession>
<reference evidence="3 4" key="1">
    <citation type="submission" date="2024-11" db="EMBL/GenBank/DDBJ databases">
        <authorList>
            <person name="Heng Y.C."/>
            <person name="Lim A.C.H."/>
            <person name="Lee J.K.Y."/>
            <person name="Kittelmann S."/>
        </authorList>
    </citation>
    <scope>NUCLEOTIDE SEQUENCE [LARGE SCALE GENOMIC DNA]</scope>
    <source>
        <strain evidence="3 4">WILCCON 0114</strain>
    </source>
</reference>
<dbReference type="InterPro" id="IPR036754">
    <property type="entry name" value="YbaK/aa-tRNA-synt-asso_dom_sf"/>
</dbReference>
<gene>
    <name evidence="3" type="ORF">ACJDT4_05960</name>
</gene>
<keyword evidence="4" id="KW-1185">Reference proteome</keyword>
<name>A0ABW8TCQ3_9CLOT</name>
<dbReference type="EMBL" id="JBJIAA010000004">
    <property type="protein sequence ID" value="MFL0249962.1"/>
    <property type="molecule type" value="Genomic_DNA"/>
</dbReference>
<evidence type="ECO:0000313" key="4">
    <source>
        <dbReference type="Proteomes" id="UP001623592"/>
    </source>
</evidence>
<evidence type="ECO:0000256" key="1">
    <source>
        <dbReference type="ARBA" id="ARBA00010201"/>
    </source>
</evidence>
<dbReference type="InterPro" id="IPR040285">
    <property type="entry name" value="ProX/PRXD1"/>
</dbReference>
<comment type="caution">
    <text evidence="3">The sequence shown here is derived from an EMBL/GenBank/DDBJ whole genome shotgun (WGS) entry which is preliminary data.</text>
</comment>
<dbReference type="PANTHER" id="PTHR31423">
    <property type="entry name" value="YBAK DOMAIN-CONTAINING PROTEIN"/>
    <property type="match status" value="1"/>
</dbReference>
<protein>
    <submittedName>
        <fullName evidence="3">Prolyl-tRNA synthetase associated domain-containing protein</fullName>
    </submittedName>
</protein>
<dbReference type="Proteomes" id="UP001623592">
    <property type="component" value="Unassembled WGS sequence"/>
</dbReference>
<feature type="domain" description="YbaK/aminoacyl-tRNA synthetase-associated" evidence="2">
    <location>
        <begin position="25"/>
        <end position="151"/>
    </location>
</feature>
<organism evidence="3 4">
    <name type="scientific">Clostridium neuense</name>
    <dbReference type="NCBI Taxonomy" id="1728934"/>
    <lineage>
        <taxon>Bacteria</taxon>
        <taxon>Bacillati</taxon>
        <taxon>Bacillota</taxon>
        <taxon>Clostridia</taxon>
        <taxon>Eubacteriales</taxon>
        <taxon>Clostridiaceae</taxon>
        <taxon>Clostridium</taxon>
    </lineage>
</organism>
<proteinExistence type="inferred from homology"/>
<dbReference type="Gene3D" id="3.90.960.10">
    <property type="entry name" value="YbaK/aminoacyl-tRNA synthetase-associated domain"/>
    <property type="match status" value="1"/>
</dbReference>
<sequence>MIDEKEQRLYDILESLKIEYVRYEHKAVYTVEEADKLKINIKGKLCKNLFLKNSKGDTHYLFVLEETKRADLKLLSKQIGSSRLSFASEERLAKYLDLKKGAVTPFGIINDKESSVIILIDKDLVGDHLVNFHPNVNTATIGVLYEDFEKFIKWHGNKFIYVET</sequence>
<dbReference type="RefSeq" id="WP_406786628.1">
    <property type="nucleotide sequence ID" value="NZ_JBJIAA010000004.1"/>
</dbReference>
<dbReference type="InterPro" id="IPR007214">
    <property type="entry name" value="YbaK/aa-tRNA-synth-assoc-dom"/>
</dbReference>